<dbReference type="PROSITE" id="PS50109">
    <property type="entry name" value="HIS_KIN"/>
    <property type="match status" value="1"/>
</dbReference>
<dbReference type="GO" id="GO:0005524">
    <property type="term" value="F:ATP binding"/>
    <property type="evidence" value="ECO:0007669"/>
    <property type="project" value="UniProtKB-KW"/>
</dbReference>
<evidence type="ECO:0000256" key="10">
    <source>
        <dbReference type="ARBA" id="ARBA00023012"/>
    </source>
</evidence>
<reference evidence="15 16" key="1">
    <citation type="submission" date="2019-01" db="EMBL/GenBank/DDBJ databases">
        <title>Bacillus sp. M5HDSG1-1, whole genome shotgun sequence.</title>
        <authorList>
            <person name="Tuo L."/>
        </authorList>
    </citation>
    <scope>NUCLEOTIDE SEQUENCE [LARGE SCALE GENOMIC DNA]</scope>
    <source>
        <strain evidence="15 16">M5HDSG1-1</strain>
    </source>
</reference>
<keyword evidence="11 12" id="KW-0472">Membrane</keyword>
<dbReference type="Gene3D" id="3.30.565.10">
    <property type="entry name" value="Histidine kinase-like ATPase, C-terminal domain"/>
    <property type="match status" value="1"/>
</dbReference>
<dbReference type="Pfam" id="PF00512">
    <property type="entry name" value="HisKA"/>
    <property type="match status" value="1"/>
</dbReference>
<keyword evidence="8 15" id="KW-0418">Kinase</keyword>
<proteinExistence type="predicted"/>
<gene>
    <name evidence="15" type="ORF">EM808_24185</name>
</gene>
<keyword evidence="5" id="KW-0597">Phosphoprotein</keyword>
<dbReference type="PANTHER" id="PTHR43547">
    <property type="entry name" value="TWO-COMPONENT HISTIDINE KINASE"/>
    <property type="match status" value="1"/>
</dbReference>
<dbReference type="InterPro" id="IPR003660">
    <property type="entry name" value="HAMP_dom"/>
</dbReference>
<evidence type="ECO:0000256" key="1">
    <source>
        <dbReference type="ARBA" id="ARBA00000085"/>
    </source>
</evidence>
<evidence type="ECO:0000313" key="15">
    <source>
        <dbReference type="EMBL" id="RVT57576.1"/>
    </source>
</evidence>
<dbReference type="SUPFAM" id="SSF55874">
    <property type="entry name" value="ATPase domain of HSP90 chaperone/DNA topoisomerase II/histidine kinase"/>
    <property type="match status" value="1"/>
</dbReference>
<dbReference type="SUPFAM" id="SSF47384">
    <property type="entry name" value="Homodimeric domain of signal transducing histidine kinase"/>
    <property type="match status" value="1"/>
</dbReference>
<organism evidence="15 16">
    <name type="scientific">Niallia taxi</name>
    <dbReference type="NCBI Taxonomy" id="2499688"/>
    <lineage>
        <taxon>Bacteria</taxon>
        <taxon>Bacillati</taxon>
        <taxon>Bacillota</taxon>
        <taxon>Bacilli</taxon>
        <taxon>Bacillales</taxon>
        <taxon>Bacillaceae</taxon>
        <taxon>Niallia</taxon>
    </lineage>
</organism>
<dbReference type="CDD" id="cd00075">
    <property type="entry name" value="HATPase"/>
    <property type="match status" value="1"/>
</dbReference>
<evidence type="ECO:0000256" key="12">
    <source>
        <dbReference type="SAM" id="Phobius"/>
    </source>
</evidence>
<dbReference type="Pfam" id="PF02518">
    <property type="entry name" value="HATPase_c"/>
    <property type="match status" value="1"/>
</dbReference>
<dbReference type="Pfam" id="PF00672">
    <property type="entry name" value="HAMP"/>
    <property type="match status" value="1"/>
</dbReference>
<dbReference type="Gene3D" id="1.10.287.130">
    <property type="match status" value="1"/>
</dbReference>
<dbReference type="InterPro" id="IPR036890">
    <property type="entry name" value="HATPase_C_sf"/>
</dbReference>
<comment type="caution">
    <text evidence="15">The sequence shown here is derived from an EMBL/GenBank/DDBJ whole genome shotgun (WGS) entry which is preliminary data.</text>
</comment>
<feature type="transmembrane region" description="Helical" evidence="12">
    <location>
        <begin position="40"/>
        <end position="59"/>
    </location>
</feature>
<dbReference type="SUPFAM" id="SSF158472">
    <property type="entry name" value="HAMP domain-like"/>
    <property type="match status" value="1"/>
</dbReference>
<accession>A0A3S2UTX4</accession>
<dbReference type="SMART" id="SM00304">
    <property type="entry name" value="HAMP"/>
    <property type="match status" value="1"/>
</dbReference>
<feature type="transmembrane region" description="Helical" evidence="12">
    <location>
        <begin position="213"/>
        <end position="232"/>
    </location>
</feature>
<dbReference type="Proteomes" id="UP000288024">
    <property type="component" value="Unassembled WGS sequence"/>
</dbReference>
<dbReference type="SMART" id="SM00387">
    <property type="entry name" value="HATPase_c"/>
    <property type="match status" value="1"/>
</dbReference>
<dbReference type="GO" id="GO:0000155">
    <property type="term" value="F:phosphorelay sensor kinase activity"/>
    <property type="evidence" value="ECO:0007669"/>
    <property type="project" value="InterPro"/>
</dbReference>
<keyword evidence="6" id="KW-0808">Transferase</keyword>
<evidence type="ECO:0000256" key="7">
    <source>
        <dbReference type="ARBA" id="ARBA00022741"/>
    </source>
</evidence>
<keyword evidence="16" id="KW-1185">Reference proteome</keyword>
<dbReference type="Gene3D" id="6.10.340.10">
    <property type="match status" value="1"/>
</dbReference>
<evidence type="ECO:0000259" key="14">
    <source>
        <dbReference type="PROSITE" id="PS50885"/>
    </source>
</evidence>
<dbReference type="PROSITE" id="PS50885">
    <property type="entry name" value="HAMP"/>
    <property type="match status" value="1"/>
</dbReference>
<keyword evidence="10" id="KW-0902">Two-component regulatory system</keyword>
<comment type="catalytic activity">
    <reaction evidence="1">
        <text>ATP + protein L-histidine = ADP + protein N-phospho-L-histidine.</text>
        <dbReference type="EC" id="2.7.13.3"/>
    </reaction>
</comment>
<comment type="subcellular location">
    <subcellularLocation>
        <location evidence="2">Cell membrane</location>
        <topology evidence="2">Multi-pass membrane protein</topology>
    </subcellularLocation>
</comment>
<evidence type="ECO:0000256" key="9">
    <source>
        <dbReference type="ARBA" id="ARBA00022840"/>
    </source>
</evidence>
<dbReference type="InterPro" id="IPR036097">
    <property type="entry name" value="HisK_dim/P_sf"/>
</dbReference>
<evidence type="ECO:0000256" key="8">
    <source>
        <dbReference type="ARBA" id="ARBA00022777"/>
    </source>
</evidence>
<dbReference type="InterPro" id="IPR005467">
    <property type="entry name" value="His_kinase_dom"/>
</dbReference>
<keyword evidence="12" id="KW-0812">Transmembrane</keyword>
<feature type="domain" description="Histidine kinase" evidence="13">
    <location>
        <begin position="295"/>
        <end position="515"/>
    </location>
</feature>
<dbReference type="PRINTS" id="PR00344">
    <property type="entry name" value="BCTRLSENSOR"/>
</dbReference>
<dbReference type="InterPro" id="IPR003661">
    <property type="entry name" value="HisK_dim/P_dom"/>
</dbReference>
<feature type="domain" description="HAMP" evidence="14">
    <location>
        <begin position="234"/>
        <end position="287"/>
    </location>
</feature>
<evidence type="ECO:0000256" key="5">
    <source>
        <dbReference type="ARBA" id="ARBA00022553"/>
    </source>
</evidence>
<dbReference type="InterPro" id="IPR004358">
    <property type="entry name" value="Sig_transdc_His_kin-like_C"/>
</dbReference>
<keyword evidence="7" id="KW-0547">Nucleotide-binding</keyword>
<dbReference type="InterPro" id="IPR003594">
    <property type="entry name" value="HATPase_dom"/>
</dbReference>
<dbReference type="EC" id="2.7.13.3" evidence="3"/>
<evidence type="ECO:0000256" key="6">
    <source>
        <dbReference type="ARBA" id="ARBA00022679"/>
    </source>
</evidence>
<keyword evidence="4" id="KW-1003">Cell membrane</keyword>
<dbReference type="EMBL" id="RZTZ01000016">
    <property type="protein sequence ID" value="RVT57576.1"/>
    <property type="molecule type" value="Genomic_DNA"/>
</dbReference>
<evidence type="ECO:0000313" key="16">
    <source>
        <dbReference type="Proteomes" id="UP000288024"/>
    </source>
</evidence>
<evidence type="ECO:0000256" key="2">
    <source>
        <dbReference type="ARBA" id="ARBA00004651"/>
    </source>
</evidence>
<evidence type="ECO:0000259" key="13">
    <source>
        <dbReference type="PROSITE" id="PS50109"/>
    </source>
</evidence>
<keyword evidence="9" id="KW-0067">ATP-binding</keyword>
<dbReference type="AlphaFoldDB" id="A0A3S2UTX4"/>
<evidence type="ECO:0000256" key="11">
    <source>
        <dbReference type="ARBA" id="ARBA00023136"/>
    </source>
</evidence>
<dbReference type="GO" id="GO:0005886">
    <property type="term" value="C:plasma membrane"/>
    <property type="evidence" value="ECO:0007669"/>
    <property type="project" value="UniProtKB-SubCell"/>
</dbReference>
<protein>
    <recommendedName>
        <fullName evidence="3">histidine kinase</fullName>
        <ecNumber evidence="3">2.7.13.3</ecNumber>
    </recommendedName>
</protein>
<dbReference type="CDD" id="cd06225">
    <property type="entry name" value="HAMP"/>
    <property type="match status" value="1"/>
</dbReference>
<name>A0A3S2UTX4_9BACI</name>
<evidence type="ECO:0000256" key="3">
    <source>
        <dbReference type="ARBA" id="ARBA00012438"/>
    </source>
</evidence>
<dbReference type="CDD" id="cd00082">
    <property type="entry name" value="HisKA"/>
    <property type="match status" value="1"/>
</dbReference>
<keyword evidence="12" id="KW-1133">Transmembrane helix</keyword>
<dbReference type="SMART" id="SM00388">
    <property type="entry name" value="HisKA"/>
    <property type="match status" value="1"/>
</dbReference>
<dbReference type="PANTHER" id="PTHR43547:SF2">
    <property type="entry name" value="HYBRID SIGNAL TRANSDUCTION HISTIDINE KINASE C"/>
    <property type="match status" value="1"/>
</dbReference>
<evidence type="ECO:0000256" key="4">
    <source>
        <dbReference type="ARBA" id="ARBA00022475"/>
    </source>
</evidence>
<sequence length="519" mass="58669">MDGMQNMGKLKHYADSAINSIFKRKSKEKTPLLYYWTKRYLFTLILGLVIIGVVSIIWIRHNALENRLELTKFVAQEIAGRASDEELENITDIRFPFMQDRQDSQSIYQPMSVYIKDDSDEINLLSPMQDMGPNGNKQGNVINEPTPNNIGQLEQIKAMDMVEELTVKTITLSDKRKASVVIAPIEKDDKLVGNVYIIQPHDQLRINTEEYQLLGLLLTGLAILGWLVIYSLSKKLAKPVEEVANAAQNLMNGNYDIRLSEDVQEKELHQLVLSFNEMTNRLQILEGLRTQLLAGVTHELKTPITSISALVQAVNDDIISDSRKKEFLAMSLKEAKRLQSMVEDLLDFNSFSAGSIRVKLEKINIQAAVKEIIYQWEIVHADALKNVKITYNSMEKPVYANADSVRLQQIIVNLLNNSLHAIKGKAVGELSVSLKYDNDDILIMVEDNGYGIPIEEQHYIFERFYRGKNKKDVERGLGLGLPYSLLLAKALGGLLSLQKSDGSTTIFLLELPLCKEESK</sequence>